<accession>A0A0A0JUK2</accession>
<comment type="caution">
    <text evidence="2">The sequence shown here is derived from an EMBL/GenBank/DDBJ whole genome shotgun (WGS) entry which is preliminary data.</text>
</comment>
<protein>
    <submittedName>
        <fullName evidence="2">Uncharacterized protein</fullName>
    </submittedName>
</protein>
<name>A0A0A0JUK2_9MICO</name>
<evidence type="ECO:0000256" key="1">
    <source>
        <dbReference type="SAM" id="MobiDB-lite"/>
    </source>
</evidence>
<proteinExistence type="predicted"/>
<sequence length="269" mass="29569">MGSIRGHYEWDDDDLTPGRKKEGGLHQNLFDSDGNLKGSARFVPDDGVEHEPLVVTETVFITVEERRRTEADEQFEEAVRELLKLAIGYGIGKAKPHVSRWLRESAQPAIEAQRAKVVARRRRRQLRRAGEAVALEIPDEAVAEPLQEVAEAADENRPDMSLAEAQARYLAAIAAKAYSEEQLRLVNGANIVNGDGMAELKRSLAEIPTEHVVGVIETMAANPSLLSDEALAQLASILGREALVRPQVLLPGKSAPVAARPLRLRGDRR</sequence>
<dbReference type="OrthoDB" id="1698584at2"/>
<gene>
    <name evidence="2" type="ORF">N801_10980</name>
</gene>
<organism evidence="2 3">
    <name type="scientific">Knoellia aerolata DSM 18566</name>
    <dbReference type="NCBI Taxonomy" id="1385519"/>
    <lineage>
        <taxon>Bacteria</taxon>
        <taxon>Bacillati</taxon>
        <taxon>Actinomycetota</taxon>
        <taxon>Actinomycetes</taxon>
        <taxon>Micrococcales</taxon>
        <taxon>Intrasporangiaceae</taxon>
        <taxon>Knoellia</taxon>
    </lineage>
</organism>
<dbReference type="EMBL" id="AVPL01000030">
    <property type="protein sequence ID" value="KGN40833.1"/>
    <property type="molecule type" value="Genomic_DNA"/>
</dbReference>
<dbReference type="AlphaFoldDB" id="A0A0A0JUK2"/>
<dbReference type="Proteomes" id="UP000030013">
    <property type="component" value="Unassembled WGS sequence"/>
</dbReference>
<feature type="region of interest" description="Disordered" evidence="1">
    <location>
        <begin position="1"/>
        <end position="32"/>
    </location>
</feature>
<evidence type="ECO:0000313" key="3">
    <source>
        <dbReference type="Proteomes" id="UP000030013"/>
    </source>
</evidence>
<dbReference type="STRING" id="1385519.N801_10980"/>
<reference evidence="2 3" key="1">
    <citation type="submission" date="2013-08" db="EMBL/GenBank/DDBJ databases">
        <title>The genome sequence of Knoellia aerolata.</title>
        <authorList>
            <person name="Zhu W."/>
            <person name="Wang G."/>
        </authorList>
    </citation>
    <scope>NUCLEOTIDE SEQUENCE [LARGE SCALE GENOMIC DNA]</scope>
    <source>
        <strain evidence="2 3">DSM 18566</strain>
    </source>
</reference>
<keyword evidence="3" id="KW-1185">Reference proteome</keyword>
<evidence type="ECO:0000313" key="2">
    <source>
        <dbReference type="EMBL" id="KGN40833.1"/>
    </source>
</evidence>
<dbReference type="RefSeq" id="WP_052112904.1">
    <property type="nucleotide sequence ID" value="NZ_AVPL01000030.1"/>
</dbReference>